<dbReference type="EMBL" id="JAPWTJ010000720">
    <property type="protein sequence ID" value="KAJ8976150.1"/>
    <property type="molecule type" value="Genomic_DNA"/>
</dbReference>
<proteinExistence type="inferred from homology"/>
<dbReference type="SUPFAM" id="SSF47060">
    <property type="entry name" value="S15/NS1 RNA-binding domain"/>
    <property type="match status" value="1"/>
</dbReference>
<dbReference type="InterPro" id="IPR000589">
    <property type="entry name" value="Ribosomal_uS15"/>
</dbReference>
<keyword evidence="6 9" id="KW-0687">Ribonucleoprotein</keyword>
<evidence type="ECO:0000256" key="2">
    <source>
        <dbReference type="ARBA" id="ARBA00008434"/>
    </source>
</evidence>
<dbReference type="Proteomes" id="UP001162164">
    <property type="component" value="Unassembled WGS sequence"/>
</dbReference>
<evidence type="ECO:0000256" key="4">
    <source>
        <dbReference type="ARBA" id="ARBA00022980"/>
    </source>
</evidence>
<evidence type="ECO:0000256" key="7">
    <source>
        <dbReference type="ARBA" id="ARBA00035249"/>
    </source>
</evidence>
<accession>A0ABQ9JD87</accession>
<name>A0ABQ9JD87_9CUCU</name>
<evidence type="ECO:0000313" key="11">
    <source>
        <dbReference type="Proteomes" id="UP001162164"/>
    </source>
</evidence>
<evidence type="ECO:0000256" key="5">
    <source>
        <dbReference type="ARBA" id="ARBA00023128"/>
    </source>
</evidence>
<evidence type="ECO:0000256" key="9">
    <source>
        <dbReference type="RuleBase" id="RU003919"/>
    </source>
</evidence>
<dbReference type="Pfam" id="PF00312">
    <property type="entry name" value="Ribosomal_S15"/>
    <property type="match status" value="1"/>
</dbReference>
<sequence length="226" mass="26725">MLGGSISNLLKLSGETFRVSRFSLTTSVAPVCDTSRSCGQHLNKDLGIDCQILYYIFSSLRFCDKKIYVLGIIRAMQETLERFPRNKRLKVDLKELIDRRKKFLKRLRRWDYKKFEWVLENLDIVYKPPPNKFHWVTRKESLQKLTNKYANDLKQQRLDAYRLLLESEQPVFLEEKIRSLNFIRDEQKGCGVEVTVLEEEIEAIKRQLKKLKTQVTELPIVIINAK</sequence>
<dbReference type="PANTHER" id="PTHR46685">
    <property type="entry name" value="28S RIBOSOMAL PROTEIN S15, MITOCHONDRIAL"/>
    <property type="match status" value="1"/>
</dbReference>
<dbReference type="InterPro" id="IPR009068">
    <property type="entry name" value="uS15_NS1_RNA-bd_sf"/>
</dbReference>
<protein>
    <recommendedName>
        <fullName evidence="7">Small ribosomal subunit protein uS15m</fullName>
    </recommendedName>
    <alternativeName>
        <fullName evidence="8">28S ribosomal protein S15, mitochondrial</fullName>
    </alternativeName>
</protein>
<reference evidence="10" key="1">
    <citation type="journal article" date="2023" name="Insect Mol. Biol.">
        <title>Genome sequencing provides insights into the evolution of gene families encoding plant cell wall-degrading enzymes in longhorned beetles.</title>
        <authorList>
            <person name="Shin N.R."/>
            <person name="Okamura Y."/>
            <person name="Kirsch R."/>
            <person name="Pauchet Y."/>
        </authorList>
    </citation>
    <scope>NUCLEOTIDE SEQUENCE</scope>
    <source>
        <strain evidence="10">MMC_N1</strain>
    </source>
</reference>
<keyword evidence="11" id="KW-1185">Reference proteome</keyword>
<dbReference type="InterPro" id="IPR052137">
    <property type="entry name" value="uS15_ribosomal"/>
</dbReference>
<evidence type="ECO:0000256" key="1">
    <source>
        <dbReference type="ARBA" id="ARBA00004173"/>
    </source>
</evidence>
<comment type="caution">
    <text evidence="10">The sequence shown here is derived from an EMBL/GenBank/DDBJ whole genome shotgun (WGS) entry which is preliminary data.</text>
</comment>
<keyword evidence="5" id="KW-0496">Mitochondrion</keyword>
<evidence type="ECO:0000313" key="10">
    <source>
        <dbReference type="EMBL" id="KAJ8976150.1"/>
    </source>
</evidence>
<comment type="subcellular location">
    <subcellularLocation>
        <location evidence="1">Mitochondrion</location>
    </subcellularLocation>
</comment>
<dbReference type="PANTHER" id="PTHR46685:SF1">
    <property type="entry name" value="SMALL RIBOSOMAL SUBUNIT PROTEIN US15M"/>
    <property type="match status" value="1"/>
</dbReference>
<dbReference type="Gene3D" id="1.10.287.10">
    <property type="entry name" value="S15/NS1, RNA-binding"/>
    <property type="match status" value="1"/>
</dbReference>
<evidence type="ECO:0000256" key="8">
    <source>
        <dbReference type="ARBA" id="ARBA00035528"/>
    </source>
</evidence>
<evidence type="ECO:0000256" key="3">
    <source>
        <dbReference type="ARBA" id="ARBA00022946"/>
    </source>
</evidence>
<gene>
    <name evidence="10" type="ORF">NQ317_018089</name>
</gene>
<comment type="similarity">
    <text evidence="2 9">Belongs to the universal ribosomal protein uS15 family.</text>
</comment>
<keyword evidence="4 9" id="KW-0689">Ribosomal protein</keyword>
<organism evidence="10 11">
    <name type="scientific">Molorchus minor</name>
    <dbReference type="NCBI Taxonomy" id="1323400"/>
    <lineage>
        <taxon>Eukaryota</taxon>
        <taxon>Metazoa</taxon>
        <taxon>Ecdysozoa</taxon>
        <taxon>Arthropoda</taxon>
        <taxon>Hexapoda</taxon>
        <taxon>Insecta</taxon>
        <taxon>Pterygota</taxon>
        <taxon>Neoptera</taxon>
        <taxon>Endopterygota</taxon>
        <taxon>Coleoptera</taxon>
        <taxon>Polyphaga</taxon>
        <taxon>Cucujiformia</taxon>
        <taxon>Chrysomeloidea</taxon>
        <taxon>Cerambycidae</taxon>
        <taxon>Lamiinae</taxon>
        <taxon>Monochamini</taxon>
        <taxon>Molorchus</taxon>
    </lineage>
</organism>
<evidence type="ECO:0000256" key="6">
    <source>
        <dbReference type="ARBA" id="ARBA00023274"/>
    </source>
</evidence>
<keyword evidence="3" id="KW-0809">Transit peptide</keyword>